<gene>
    <name evidence="1" type="ORF">F0344_12155</name>
</gene>
<dbReference type="Proteomes" id="UP000515307">
    <property type="component" value="Chromosome"/>
</dbReference>
<organism evidence="1 2">
    <name type="scientific">Streptomyces finlayi</name>
    <dbReference type="NCBI Taxonomy" id="67296"/>
    <lineage>
        <taxon>Bacteria</taxon>
        <taxon>Bacillati</taxon>
        <taxon>Actinomycetota</taxon>
        <taxon>Actinomycetes</taxon>
        <taxon>Kitasatosporales</taxon>
        <taxon>Streptomycetaceae</taxon>
        <taxon>Streptomyces</taxon>
    </lineage>
</organism>
<evidence type="ECO:0008006" key="3">
    <source>
        <dbReference type="Google" id="ProtNLM"/>
    </source>
</evidence>
<accession>A0A7G7BIU7</accession>
<dbReference type="AlphaFoldDB" id="A0A7G7BIU7"/>
<dbReference type="PROSITE" id="PS51257">
    <property type="entry name" value="PROKAR_LIPOPROTEIN"/>
    <property type="match status" value="1"/>
</dbReference>
<proteinExistence type="predicted"/>
<protein>
    <recommendedName>
        <fullName evidence="3">Lipoprotein</fullName>
    </recommendedName>
</protein>
<sequence>MSTLTNRLIAGTAVLTLGLLTTGCGDESATGAVPEGWGKLTTPAVSVARPAAFEEESGAERGQYNAAAARLTEDGTTVGTITVQLDFTRADTAEEAAIGAEAGVALGARLKKQSDVEVHGPQAVRHAKRVDFTFTSGGDAGTPAKGTRVAGVIITGLDSQKKTYAVRIDAAEGRLSASDLDRIIESITVK</sequence>
<reference evidence="2" key="1">
    <citation type="submission" date="2019-10" db="EMBL/GenBank/DDBJ databases">
        <title>Antimicrobial potential of Antarctic Bacteria.</title>
        <authorList>
            <person name="Benaud N."/>
            <person name="Edwards R.J."/>
            <person name="Ferrari B.C."/>
        </authorList>
    </citation>
    <scope>NUCLEOTIDE SEQUENCE [LARGE SCALE GENOMIC DNA]</scope>
    <source>
        <strain evidence="2">NBSH44</strain>
    </source>
</reference>
<evidence type="ECO:0000313" key="2">
    <source>
        <dbReference type="Proteomes" id="UP000515307"/>
    </source>
</evidence>
<dbReference type="RefSeq" id="WP_185298794.1">
    <property type="nucleotide sequence ID" value="NZ_CP045702.1"/>
</dbReference>
<name>A0A7G7BIU7_9ACTN</name>
<keyword evidence="2" id="KW-1185">Reference proteome</keyword>
<dbReference type="KEGG" id="sfiy:F0344_12155"/>
<dbReference type="EMBL" id="CP045702">
    <property type="protein sequence ID" value="QNE75262.1"/>
    <property type="molecule type" value="Genomic_DNA"/>
</dbReference>
<evidence type="ECO:0000313" key="1">
    <source>
        <dbReference type="EMBL" id="QNE75262.1"/>
    </source>
</evidence>